<dbReference type="AlphaFoldDB" id="A0A8J2KGS1"/>
<reference evidence="1" key="1">
    <citation type="submission" date="2021-06" db="EMBL/GenBank/DDBJ databases">
        <authorList>
            <person name="Hodson N. C."/>
            <person name="Mongue J. A."/>
            <person name="Jaron S. K."/>
        </authorList>
    </citation>
    <scope>NUCLEOTIDE SEQUENCE</scope>
</reference>
<accession>A0A8J2KGS1</accession>
<dbReference type="Proteomes" id="UP000708208">
    <property type="component" value="Unassembled WGS sequence"/>
</dbReference>
<sequence length="136" mass="14722">MFRGQSQEQTSELVPSSLGARIARLGPCDTCLPGDVLLSVEYLFVSVLDRSPRCIAIAGLVGTSVPTRGASGNVFLHDETRAELALKRQNMSVATLMHERQLKQALYAGGNPTFIIIALYLGKKAKLVNLARKAPR</sequence>
<proteinExistence type="predicted"/>
<evidence type="ECO:0000313" key="2">
    <source>
        <dbReference type="Proteomes" id="UP000708208"/>
    </source>
</evidence>
<gene>
    <name evidence="1" type="ORF">AFUS01_LOCUS23146</name>
</gene>
<name>A0A8J2KGS1_9HEXA</name>
<evidence type="ECO:0000313" key="1">
    <source>
        <dbReference type="EMBL" id="CAG7734776.1"/>
    </source>
</evidence>
<dbReference type="EMBL" id="CAJVCH010276261">
    <property type="protein sequence ID" value="CAG7734776.1"/>
    <property type="molecule type" value="Genomic_DNA"/>
</dbReference>
<keyword evidence="2" id="KW-1185">Reference proteome</keyword>
<organism evidence="1 2">
    <name type="scientific">Allacma fusca</name>
    <dbReference type="NCBI Taxonomy" id="39272"/>
    <lineage>
        <taxon>Eukaryota</taxon>
        <taxon>Metazoa</taxon>
        <taxon>Ecdysozoa</taxon>
        <taxon>Arthropoda</taxon>
        <taxon>Hexapoda</taxon>
        <taxon>Collembola</taxon>
        <taxon>Symphypleona</taxon>
        <taxon>Sminthuridae</taxon>
        <taxon>Allacma</taxon>
    </lineage>
</organism>
<protein>
    <submittedName>
        <fullName evidence="1">Uncharacterized protein</fullName>
    </submittedName>
</protein>
<comment type="caution">
    <text evidence="1">The sequence shown here is derived from an EMBL/GenBank/DDBJ whole genome shotgun (WGS) entry which is preliminary data.</text>
</comment>